<evidence type="ECO:0000256" key="1">
    <source>
        <dbReference type="SAM" id="MobiDB-lite"/>
    </source>
</evidence>
<gene>
    <name evidence="3" type="ORF">BGW38_006376</name>
</gene>
<name>A0A9P6KAS0_9FUNG</name>
<feature type="compositionally biased region" description="Low complexity" evidence="1">
    <location>
        <begin position="37"/>
        <end position="86"/>
    </location>
</feature>
<evidence type="ECO:0000313" key="4">
    <source>
        <dbReference type="Proteomes" id="UP000780801"/>
    </source>
</evidence>
<reference evidence="3" key="1">
    <citation type="journal article" date="2020" name="Fungal Divers.">
        <title>Resolving the Mortierellaceae phylogeny through synthesis of multi-gene phylogenetics and phylogenomics.</title>
        <authorList>
            <person name="Vandepol N."/>
            <person name="Liber J."/>
            <person name="Desiro A."/>
            <person name="Na H."/>
            <person name="Kennedy M."/>
            <person name="Barry K."/>
            <person name="Grigoriev I.V."/>
            <person name="Miller A.N."/>
            <person name="O'Donnell K."/>
            <person name="Stajich J.E."/>
            <person name="Bonito G."/>
        </authorList>
    </citation>
    <scope>NUCLEOTIDE SEQUENCE</scope>
    <source>
        <strain evidence="3">KOD1015</strain>
    </source>
</reference>
<sequence>MAPSVSSTSTITQPFHSLLQTSSSSSSTAPFPKRQGTSSTSVAPTLSTTSATASLATTTTLGSTTSSSSSSPTSSSFNKQSSTMSSGQLQQQHAVNGNVDMNGSPPHPILVLEPINSSVALKSLELPEQTKVKIGRQTSVATAPNPSNGYFDSKVLSRVHAEVWAENGKVFIRDLKSSNGTFLNGKRLSPEGVESEPFVLNQGDSLAFGIDIMDENGA</sequence>
<organism evidence="3 4">
    <name type="scientific">Lunasporangiospora selenospora</name>
    <dbReference type="NCBI Taxonomy" id="979761"/>
    <lineage>
        <taxon>Eukaryota</taxon>
        <taxon>Fungi</taxon>
        <taxon>Fungi incertae sedis</taxon>
        <taxon>Mucoromycota</taxon>
        <taxon>Mortierellomycotina</taxon>
        <taxon>Mortierellomycetes</taxon>
        <taxon>Mortierellales</taxon>
        <taxon>Mortierellaceae</taxon>
        <taxon>Lunasporangiospora</taxon>
    </lineage>
</organism>
<keyword evidence="4" id="KW-1185">Reference proteome</keyword>
<proteinExistence type="predicted"/>
<dbReference type="OrthoDB" id="687730at2759"/>
<evidence type="ECO:0000313" key="3">
    <source>
        <dbReference type="EMBL" id="KAF9578048.1"/>
    </source>
</evidence>
<dbReference type="InterPro" id="IPR051176">
    <property type="entry name" value="Cent_Immune-Sig_Mod"/>
</dbReference>
<dbReference type="Pfam" id="PF00498">
    <property type="entry name" value="FHA"/>
    <property type="match status" value="1"/>
</dbReference>
<feature type="compositionally biased region" description="Polar residues" evidence="1">
    <location>
        <begin position="1"/>
        <end position="21"/>
    </location>
</feature>
<dbReference type="SUPFAM" id="SSF49879">
    <property type="entry name" value="SMAD/FHA domain"/>
    <property type="match status" value="1"/>
</dbReference>
<feature type="region of interest" description="Disordered" evidence="1">
    <location>
        <begin position="1"/>
        <end position="108"/>
    </location>
</feature>
<dbReference type="AlphaFoldDB" id="A0A9P6KAS0"/>
<dbReference type="PROSITE" id="PS50006">
    <property type="entry name" value="FHA_DOMAIN"/>
    <property type="match status" value="1"/>
</dbReference>
<protein>
    <recommendedName>
        <fullName evidence="2">FHA domain-containing protein</fullName>
    </recommendedName>
</protein>
<dbReference type="PANTHER" id="PTHR15715">
    <property type="entry name" value="CENTROSOMAL PROTEIN OF 170 KDA"/>
    <property type="match status" value="1"/>
</dbReference>
<feature type="non-terminal residue" evidence="3">
    <location>
        <position position="1"/>
    </location>
</feature>
<dbReference type="GO" id="GO:0005737">
    <property type="term" value="C:cytoplasm"/>
    <property type="evidence" value="ECO:0007669"/>
    <property type="project" value="TreeGrafter"/>
</dbReference>
<dbReference type="InterPro" id="IPR008984">
    <property type="entry name" value="SMAD_FHA_dom_sf"/>
</dbReference>
<dbReference type="Gene3D" id="2.60.200.20">
    <property type="match status" value="1"/>
</dbReference>
<comment type="caution">
    <text evidence="3">The sequence shown here is derived from an EMBL/GenBank/DDBJ whole genome shotgun (WGS) entry which is preliminary data.</text>
</comment>
<dbReference type="EMBL" id="JAABOA010004064">
    <property type="protein sequence ID" value="KAF9578048.1"/>
    <property type="molecule type" value="Genomic_DNA"/>
</dbReference>
<dbReference type="PANTHER" id="PTHR15715:SF37">
    <property type="entry name" value="LD47843P"/>
    <property type="match status" value="1"/>
</dbReference>
<evidence type="ECO:0000259" key="2">
    <source>
        <dbReference type="PROSITE" id="PS50006"/>
    </source>
</evidence>
<dbReference type="SMART" id="SM00240">
    <property type="entry name" value="FHA"/>
    <property type="match status" value="1"/>
</dbReference>
<feature type="compositionally biased region" description="Polar residues" evidence="1">
    <location>
        <begin position="87"/>
        <end position="101"/>
    </location>
</feature>
<feature type="domain" description="FHA" evidence="2">
    <location>
        <begin position="132"/>
        <end position="188"/>
    </location>
</feature>
<dbReference type="Proteomes" id="UP000780801">
    <property type="component" value="Unassembled WGS sequence"/>
</dbReference>
<accession>A0A9P6KAS0</accession>
<dbReference type="InterPro" id="IPR000253">
    <property type="entry name" value="FHA_dom"/>
</dbReference>